<keyword evidence="2" id="KW-1185">Reference proteome</keyword>
<dbReference type="InterPro" id="IPR003673">
    <property type="entry name" value="CoA-Trfase_fam_III"/>
</dbReference>
<dbReference type="InterPro" id="IPR044855">
    <property type="entry name" value="CoA-Trfase_III_dom3_sf"/>
</dbReference>
<dbReference type="PANTHER" id="PTHR48228">
    <property type="entry name" value="SUCCINYL-COA--D-CITRAMALATE COA-TRANSFERASE"/>
    <property type="match status" value="1"/>
</dbReference>
<sequence>MLEGIKVVDFSNYLPGPYATMRLAELGAEIIKIEAPGGDPARSLDVQLEGTGIVFLANNHRKKSMTLNLKTIEGRDIAKKLIAEADAVLESFRPGVMRKLGLDYDSVAEMNPGLVYCSLTGYGNSGKQQHFGSHDLNYMALSGMLAQLKDSDGKPIHPSHTMADYIGGVAASERILAGLVSRGVNGKGSYHCIAITDVMTSMMGNHLVMNQAAGVTNGVDVLSGSIINYAIYETKDHRFIALAALEEKFWRNFCQAADKAEWMGYYNAKTTDEIYTEVEKLFQSKLFSEWISFSETVDCCMTPILEIDELAQFSYFKDRESIVDVNNIQHAKSFADREGASSTPPPLKGEHTEMIIKQVLGKELNLGLLREKGII</sequence>
<evidence type="ECO:0000313" key="1">
    <source>
        <dbReference type="EMBL" id="MDQ0272298.1"/>
    </source>
</evidence>
<protein>
    <submittedName>
        <fullName evidence="1">Crotonobetainyl-CoA:carnitine CoA-transferase CaiB-like acyl-CoA transferase</fullName>
    </submittedName>
</protein>
<organism evidence="1 2">
    <name type="scientific">Cytobacillus purgationiresistens</name>
    <dbReference type="NCBI Taxonomy" id="863449"/>
    <lineage>
        <taxon>Bacteria</taxon>
        <taxon>Bacillati</taxon>
        <taxon>Bacillota</taxon>
        <taxon>Bacilli</taxon>
        <taxon>Bacillales</taxon>
        <taxon>Bacillaceae</taxon>
        <taxon>Cytobacillus</taxon>
    </lineage>
</organism>
<dbReference type="InterPro" id="IPR050509">
    <property type="entry name" value="CoA-transferase_III"/>
</dbReference>
<dbReference type="InterPro" id="IPR023606">
    <property type="entry name" value="CoA-Trfase_III_dom_1_sf"/>
</dbReference>
<proteinExistence type="predicted"/>
<dbReference type="PANTHER" id="PTHR48228:SF5">
    <property type="entry name" value="ALPHA-METHYLACYL-COA RACEMASE"/>
    <property type="match status" value="1"/>
</dbReference>
<evidence type="ECO:0000313" key="2">
    <source>
        <dbReference type="Proteomes" id="UP001238088"/>
    </source>
</evidence>
<dbReference type="EMBL" id="JAUSUB010000022">
    <property type="protein sequence ID" value="MDQ0272298.1"/>
    <property type="molecule type" value="Genomic_DNA"/>
</dbReference>
<dbReference type="RefSeq" id="WP_307477583.1">
    <property type="nucleotide sequence ID" value="NZ_JAUSUB010000022.1"/>
</dbReference>
<reference evidence="1 2" key="1">
    <citation type="submission" date="2023-07" db="EMBL/GenBank/DDBJ databases">
        <title>Genomic Encyclopedia of Type Strains, Phase IV (KMG-IV): sequencing the most valuable type-strain genomes for metagenomic binning, comparative biology and taxonomic classification.</title>
        <authorList>
            <person name="Goeker M."/>
        </authorList>
    </citation>
    <scope>NUCLEOTIDE SEQUENCE [LARGE SCALE GENOMIC DNA]</scope>
    <source>
        <strain evidence="1 2">DSM 23494</strain>
    </source>
</reference>
<name>A0ABU0APH3_9BACI</name>
<gene>
    <name evidence="1" type="ORF">J2S17_004190</name>
</gene>
<dbReference type="SUPFAM" id="SSF89796">
    <property type="entry name" value="CoA-transferase family III (CaiB/BaiF)"/>
    <property type="match status" value="1"/>
</dbReference>
<dbReference type="Gene3D" id="3.40.50.10540">
    <property type="entry name" value="Crotonobetainyl-coa:carnitine coa-transferase, domain 1"/>
    <property type="match status" value="1"/>
</dbReference>
<comment type="caution">
    <text evidence="1">The sequence shown here is derived from an EMBL/GenBank/DDBJ whole genome shotgun (WGS) entry which is preliminary data.</text>
</comment>
<dbReference type="Gene3D" id="3.30.1540.10">
    <property type="entry name" value="formyl-coa transferase, domain 3"/>
    <property type="match status" value="1"/>
</dbReference>
<dbReference type="Proteomes" id="UP001238088">
    <property type="component" value="Unassembled WGS sequence"/>
</dbReference>
<dbReference type="Pfam" id="PF02515">
    <property type="entry name" value="CoA_transf_3"/>
    <property type="match status" value="1"/>
</dbReference>
<accession>A0ABU0APH3</accession>